<reference evidence="2 3" key="1">
    <citation type="journal article" date="2021" name="Elife">
        <title>Chloroplast acquisition without the gene transfer in kleptoplastic sea slugs, Plakobranchus ocellatus.</title>
        <authorList>
            <person name="Maeda T."/>
            <person name="Takahashi S."/>
            <person name="Yoshida T."/>
            <person name="Shimamura S."/>
            <person name="Takaki Y."/>
            <person name="Nagai Y."/>
            <person name="Toyoda A."/>
            <person name="Suzuki Y."/>
            <person name="Arimoto A."/>
            <person name="Ishii H."/>
            <person name="Satoh N."/>
            <person name="Nishiyama T."/>
            <person name="Hasebe M."/>
            <person name="Maruyama T."/>
            <person name="Minagawa J."/>
            <person name="Obokata J."/>
            <person name="Shigenobu S."/>
        </authorList>
    </citation>
    <scope>NUCLEOTIDE SEQUENCE [LARGE SCALE GENOMIC DNA]</scope>
</reference>
<feature type="compositionally biased region" description="Polar residues" evidence="1">
    <location>
        <begin position="67"/>
        <end position="79"/>
    </location>
</feature>
<evidence type="ECO:0000313" key="3">
    <source>
        <dbReference type="Proteomes" id="UP000735302"/>
    </source>
</evidence>
<comment type="caution">
    <text evidence="2">The sequence shown here is derived from an EMBL/GenBank/DDBJ whole genome shotgun (WGS) entry which is preliminary data.</text>
</comment>
<evidence type="ECO:0000256" key="1">
    <source>
        <dbReference type="SAM" id="MobiDB-lite"/>
    </source>
</evidence>
<proteinExistence type="predicted"/>
<accession>A0AAV3ZRJ4</accession>
<keyword evidence="3" id="KW-1185">Reference proteome</keyword>
<feature type="region of interest" description="Disordered" evidence="1">
    <location>
        <begin position="67"/>
        <end position="92"/>
    </location>
</feature>
<dbReference type="Proteomes" id="UP000735302">
    <property type="component" value="Unassembled WGS sequence"/>
</dbReference>
<dbReference type="AlphaFoldDB" id="A0AAV3ZRJ4"/>
<gene>
    <name evidence="2" type="ORF">PoB_002488000</name>
</gene>
<name>A0AAV3ZRJ4_9GAST</name>
<protein>
    <submittedName>
        <fullName evidence="2">Uncharacterized protein</fullName>
    </submittedName>
</protein>
<sequence length="134" mass="14738">MLADTQMTLTVHDNVMQKGSRPDNTHVNEDPGLCLEQKAICVNEMPEGIGQPEAIHYVTEDNVSVLESGTDQQQVQSLTDPPGWPDWPGRTSHASLSFGANMRSSLVCNKLDIRKGAGDQTIQRRQTTRHAKAT</sequence>
<organism evidence="2 3">
    <name type="scientific">Plakobranchus ocellatus</name>
    <dbReference type="NCBI Taxonomy" id="259542"/>
    <lineage>
        <taxon>Eukaryota</taxon>
        <taxon>Metazoa</taxon>
        <taxon>Spiralia</taxon>
        <taxon>Lophotrochozoa</taxon>
        <taxon>Mollusca</taxon>
        <taxon>Gastropoda</taxon>
        <taxon>Heterobranchia</taxon>
        <taxon>Euthyneura</taxon>
        <taxon>Panpulmonata</taxon>
        <taxon>Sacoglossa</taxon>
        <taxon>Placobranchoidea</taxon>
        <taxon>Plakobranchidae</taxon>
        <taxon>Plakobranchus</taxon>
    </lineage>
</organism>
<dbReference type="EMBL" id="BLXT01002845">
    <property type="protein sequence ID" value="GFN98374.1"/>
    <property type="molecule type" value="Genomic_DNA"/>
</dbReference>
<evidence type="ECO:0000313" key="2">
    <source>
        <dbReference type="EMBL" id="GFN98374.1"/>
    </source>
</evidence>